<dbReference type="EMBL" id="JAQQWN010000006">
    <property type="protein sequence ID" value="KAK8081136.1"/>
    <property type="molecule type" value="Genomic_DNA"/>
</dbReference>
<sequence length="456" mass="50037">MAAYLPDPVWEDQIAPRGWLSLYYVFRDAPSATDADAQRQYQHLRAGRRRPRPGYEGRVRLVPGLGGLLHEWDNEDDELDVEGVVRILEDADAAGQGPGTRLGLPRPWDQDRDDGTARVDVLRVREGVVVAFHAHHAVADMRALAVFAKCVAEGVDAGLFSPSSSSSAGLASMMLQKQPHRKEQEEPWDESCFNLAFKHTYFRLEDGGGPAQPEKRHRNLRYDGKSRTYRVSRAKCKELLREEVPPPEPEDQDLPGGGRGRDGCSLFVFLAAKLGAHALMARIEADEADIEPTGQFHDVGTLWIPVDVRDVIDKGGIRTVGNAVIPAVVTLGTEFWLGGSRAGKALAREVTASIIERITTQIALVRSLGYQRRQDASLRDLAWGTPRPRRALRRRGGQLAAGQRLAPLRGRHRVSRLRQGGGGAAACADGAGDRVSPGAGGGTIRLFSRSRCRRRP</sequence>
<keyword evidence="3" id="KW-1185">Reference proteome</keyword>
<reference evidence="2 3" key="1">
    <citation type="submission" date="2023-01" db="EMBL/GenBank/DDBJ databases">
        <title>Analysis of 21 Apiospora genomes using comparative genomics revels a genus with tremendous synthesis potential of carbohydrate active enzymes and secondary metabolites.</title>
        <authorList>
            <person name="Sorensen T."/>
        </authorList>
    </citation>
    <scope>NUCLEOTIDE SEQUENCE [LARGE SCALE GENOMIC DNA]</scope>
    <source>
        <strain evidence="2 3">CBS 114990</strain>
    </source>
</reference>
<evidence type="ECO:0000256" key="1">
    <source>
        <dbReference type="SAM" id="MobiDB-lite"/>
    </source>
</evidence>
<organism evidence="2 3">
    <name type="scientific">Apiospora hydei</name>
    <dbReference type="NCBI Taxonomy" id="1337664"/>
    <lineage>
        <taxon>Eukaryota</taxon>
        <taxon>Fungi</taxon>
        <taxon>Dikarya</taxon>
        <taxon>Ascomycota</taxon>
        <taxon>Pezizomycotina</taxon>
        <taxon>Sordariomycetes</taxon>
        <taxon>Xylariomycetidae</taxon>
        <taxon>Amphisphaeriales</taxon>
        <taxon>Apiosporaceae</taxon>
        <taxon>Apiospora</taxon>
    </lineage>
</organism>
<dbReference type="Proteomes" id="UP001433268">
    <property type="component" value="Unassembled WGS sequence"/>
</dbReference>
<name>A0ABR1WC81_9PEZI</name>
<gene>
    <name evidence="2" type="ORF">PG997_008954</name>
</gene>
<evidence type="ECO:0000313" key="3">
    <source>
        <dbReference type="Proteomes" id="UP001433268"/>
    </source>
</evidence>
<comment type="caution">
    <text evidence="2">The sequence shown here is derived from an EMBL/GenBank/DDBJ whole genome shotgun (WGS) entry which is preliminary data.</text>
</comment>
<evidence type="ECO:0000313" key="2">
    <source>
        <dbReference type="EMBL" id="KAK8081136.1"/>
    </source>
</evidence>
<protein>
    <submittedName>
        <fullName evidence="2">Uncharacterized protein</fullName>
    </submittedName>
</protein>
<dbReference type="GeneID" id="92046329"/>
<feature type="region of interest" description="Disordered" evidence="1">
    <location>
        <begin position="421"/>
        <end position="456"/>
    </location>
</feature>
<dbReference type="RefSeq" id="XP_066668611.1">
    <property type="nucleotide sequence ID" value="XM_066813269.1"/>
</dbReference>
<accession>A0ABR1WC81</accession>
<proteinExistence type="predicted"/>